<dbReference type="InterPro" id="IPR036849">
    <property type="entry name" value="Enolase-like_C_sf"/>
</dbReference>
<dbReference type="InterPro" id="IPR029017">
    <property type="entry name" value="Enolase-like_N"/>
</dbReference>
<dbReference type="Gene3D" id="3.20.20.120">
    <property type="entry name" value="Enolase-like C-terminal domain"/>
    <property type="match status" value="1"/>
</dbReference>
<evidence type="ECO:0000256" key="3">
    <source>
        <dbReference type="ARBA" id="ARBA00022842"/>
    </source>
</evidence>
<proteinExistence type="inferred from homology"/>
<dbReference type="AlphaFoldDB" id="A0A7W9HIX7"/>
<dbReference type="InterPro" id="IPR034603">
    <property type="entry name" value="Dipeptide_epimerase"/>
</dbReference>
<feature type="domain" description="Mandelate racemase/muconate lactonizing enzyme C-terminal" evidence="8">
    <location>
        <begin position="141"/>
        <end position="239"/>
    </location>
</feature>
<dbReference type="EMBL" id="JACHMO010000001">
    <property type="protein sequence ID" value="MBB5803134.1"/>
    <property type="molecule type" value="Genomic_DNA"/>
</dbReference>
<feature type="binding site" evidence="6">
    <location>
        <position position="190"/>
    </location>
    <ligand>
        <name>Mg(2+)</name>
        <dbReference type="ChEBI" id="CHEBI:18420"/>
    </ligand>
</feature>
<comment type="caution">
    <text evidence="9">The sequence shown here is derived from an EMBL/GenBank/DDBJ whole genome shotgun (WGS) entry which is preliminary data.</text>
</comment>
<dbReference type="SMART" id="SM00922">
    <property type="entry name" value="MR_MLE"/>
    <property type="match status" value="1"/>
</dbReference>
<organism evidence="9 10">
    <name type="scientific">Saccharothrix ecbatanensis</name>
    <dbReference type="NCBI Taxonomy" id="1105145"/>
    <lineage>
        <taxon>Bacteria</taxon>
        <taxon>Bacillati</taxon>
        <taxon>Actinomycetota</taxon>
        <taxon>Actinomycetes</taxon>
        <taxon>Pseudonocardiales</taxon>
        <taxon>Pseudonocardiaceae</taxon>
        <taxon>Saccharothrix</taxon>
    </lineage>
</organism>
<evidence type="ECO:0000256" key="4">
    <source>
        <dbReference type="ARBA" id="ARBA00023235"/>
    </source>
</evidence>
<evidence type="ECO:0000256" key="2">
    <source>
        <dbReference type="ARBA" id="ARBA00022723"/>
    </source>
</evidence>
<dbReference type="CDD" id="cd03319">
    <property type="entry name" value="L-Ala-DL-Glu_epimerase"/>
    <property type="match status" value="1"/>
</dbReference>
<dbReference type="GO" id="GO:0016855">
    <property type="term" value="F:racemase and epimerase activity, acting on amino acids and derivatives"/>
    <property type="evidence" value="ECO:0007669"/>
    <property type="project" value="UniProtKB-UniRule"/>
</dbReference>
<name>A0A7W9HIX7_9PSEU</name>
<sequence>MTIVDLRTHRRSLVLPRPFVTAKRTVSTLNSVFVEVVDDKGCSGWGEVVPNLRDTGESWEGLEPVLLGPLRDMVRGADPAAYDQLCARLEGIVAANQGARSAVDVAVHDLRARQLGIPLRHLFGGTLDRLDTDVSIPFGTVDAMVARAVEFAATGFRAVKIKVGQPGRVDFDVVTEIARALPAGVAIRLDANQGWSAKQALRHMADLERAGVDVEVLEQPVPAADLDGLRFVTERVTAAVIADESVASTRDVLELIRREAVDGFVLKPSKLGGLRPARRAVALAADAGKFCMVSTVLESSLGVTAAANLAAACPDVITHVDLDAAVFTGTQGVRGGMVYDGGQVVLPDEPGLGISGLDGAHG</sequence>
<dbReference type="EC" id="5.1.1.-" evidence="7"/>
<keyword evidence="2 6" id="KW-0479">Metal-binding</keyword>
<comment type="similarity">
    <text evidence="1 7">Belongs to the mandelate racemase/muconate lactonizing enzyme family.</text>
</comment>
<dbReference type="PANTHER" id="PTHR48073">
    <property type="entry name" value="O-SUCCINYLBENZOATE SYNTHASE-RELATED"/>
    <property type="match status" value="1"/>
</dbReference>
<gene>
    <name evidence="9" type="ORF">F4560_002902</name>
</gene>
<feature type="binding site" evidence="6">
    <location>
        <position position="218"/>
    </location>
    <ligand>
        <name>Mg(2+)</name>
        <dbReference type="ChEBI" id="CHEBI:18420"/>
    </ligand>
</feature>
<dbReference type="InterPro" id="IPR029065">
    <property type="entry name" value="Enolase_C-like"/>
</dbReference>
<feature type="active site" description="Proton acceptor; specific for (S)-substrate epimerization" evidence="5">
    <location>
        <position position="267"/>
    </location>
</feature>
<keyword evidence="10" id="KW-1185">Reference proteome</keyword>
<keyword evidence="3 6" id="KW-0460">Magnesium</keyword>
<keyword evidence="4 7" id="KW-0413">Isomerase</keyword>
<evidence type="ECO:0000256" key="7">
    <source>
        <dbReference type="RuleBase" id="RU366006"/>
    </source>
</evidence>
<dbReference type="SUPFAM" id="SSF51604">
    <property type="entry name" value="Enolase C-terminal domain-like"/>
    <property type="match status" value="1"/>
</dbReference>
<dbReference type="SFLD" id="SFLDF00009">
    <property type="entry name" value="o-succinylbenzoate_synthase"/>
    <property type="match status" value="1"/>
</dbReference>
<accession>A0A7W9HIX7</accession>
<protein>
    <recommendedName>
        <fullName evidence="7">Dipeptide epimerase</fullName>
        <ecNumber evidence="7">5.1.1.-</ecNumber>
    </recommendedName>
</protein>
<dbReference type="GO" id="GO:0046872">
    <property type="term" value="F:metal ion binding"/>
    <property type="evidence" value="ECO:0007669"/>
    <property type="project" value="UniProtKB-KW"/>
</dbReference>
<evidence type="ECO:0000256" key="5">
    <source>
        <dbReference type="PIRSR" id="PIRSR634603-1"/>
    </source>
</evidence>
<dbReference type="SFLD" id="SFLDG00180">
    <property type="entry name" value="muconate_cycloisomerase"/>
    <property type="match status" value="1"/>
</dbReference>
<dbReference type="Gene3D" id="3.30.390.10">
    <property type="entry name" value="Enolase-like, N-terminal domain"/>
    <property type="match status" value="1"/>
</dbReference>
<evidence type="ECO:0000313" key="10">
    <source>
        <dbReference type="Proteomes" id="UP000552097"/>
    </source>
</evidence>
<reference evidence="9 10" key="1">
    <citation type="submission" date="2020-08" db="EMBL/GenBank/DDBJ databases">
        <title>Sequencing the genomes of 1000 actinobacteria strains.</title>
        <authorList>
            <person name="Klenk H.-P."/>
        </authorList>
    </citation>
    <scope>NUCLEOTIDE SEQUENCE [LARGE SCALE GENOMIC DNA]</scope>
    <source>
        <strain evidence="9 10">DSM 45486</strain>
    </source>
</reference>
<dbReference type="SFLD" id="SFLDS00001">
    <property type="entry name" value="Enolase"/>
    <property type="match status" value="1"/>
</dbReference>
<dbReference type="Pfam" id="PF13378">
    <property type="entry name" value="MR_MLE_C"/>
    <property type="match status" value="1"/>
</dbReference>
<comment type="cofactor">
    <cofactor evidence="6 7">
        <name>Mg(2+)</name>
        <dbReference type="ChEBI" id="CHEBI:18420"/>
    </cofactor>
    <text evidence="6 7">Binds 1 Mg(2+) ion per subunit.</text>
</comment>
<dbReference type="Pfam" id="PF02746">
    <property type="entry name" value="MR_MLE_N"/>
    <property type="match status" value="1"/>
</dbReference>
<dbReference type="PANTHER" id="PTHR48073:SF2">
    <property type="entry name" value="O-SUCCINYLBENZOATE SYNTHASE"/>
    <property type="match status" value="1"/>
</dbReference>
<feature type="binding site" evidence="6">
    <location>
        <position position="243"/>
    </location>
    <ligand>
        <name>Mg(2+)</name>
        <dbReference type="ChEBI" id="CHEBI:18420"/>
    </ligand>
</feature>
<evidence type="ECO:0000259" key="8">
    <source>
        <dbReference type="SMART" id="SM00922"/>
    </source>
</evidence>
<dbReference type="SUPFAM" id="SSF54826">
    <property type="entry name" value="Enolase N-terminal domain-like"/>
    <property type="match status" value="1"/>
</dbReference>
<evidence type="ECO:0000313" key="9">
    <source>
        <dbReference type="EMBL" id="MBB5803134.1"/>
    </source>
</evidence>
<evidence type="ECO:0000256" key="6">
    <source>
        <dbReference type="PIRSR" id="PIRSR634603-3"/>
    </source>
</evidence>
<dbReference type="InterPro" id="IPR013341">
    <property type="entry name" value="Mandelate_racemase_N_dom"/>
</dbReference>
<dbReference type="Proteomes" id="UP000552097">
    <property type="component" value="Unassembled WGS sequence"/>
</dbReference>
<dbReference type="RefSeq" id="WP_184920297.1">
    <property type="nucleotide sequence ID" value="NZ_JACHMO010000001.1"/>
</dbReference>
<dbReference type="InterPro" id="IPR013342">
    <property type="entry name" value="Mandelate_racemase_C"/>
</dbReference>
<feature type="active site" description="Proton acceptor; specific for (R)-substrate epimerization" evidence="5">
    <location>
        <position position="162"/>
    </location>
</feature>
<evidence type="ECO:0000256" key="1">
    <source>
        <dbReference type="ARBA" id="ARBA00008031"/>
    </source>
</evidence>